<dbReference type="CDD" id="cd00222">
    <property type="entry name" value="CollagenBindB"/>
    <property type="match status" value="1"/>
</dbReference>
<evidence type="ECO:0000256" key="3">
    <source>
        <dbReference type="SAM" id="SignalP"/>
    </source>
</evidence>
<accession>A0A6G8B1V5</accession>
<evidence type="ECO:0000256" key="1">
    <source>
        <dbReference type="SAM" id="MobiDB-lite"/>
    </source>
</evidence>
<dbReference type="EMBL" id="CP049888">
    <property type="protein sequence ID" value="QIL51294.1"/>
    <property type="molecule type" value="Genomic_DNA"/>
</dbReference>
<evidence type="ECO:0000313" key="6">
    <source>
        <dbReference type="Proteomes" id="UP000500741"/>
    </source>
</evidence>
<dbReference type="InterPro" id="IPR008454">
    <property type="entry name" value="Collagen-bd_Cna-like_B-typ_dom"/>
</dbReference>
<feature type="compositionally biased region" description="Polar residues" evidence="1">
    <location>
        <begin position="253"/>
        <end position="304"/>
    </location>
</feature>
<feature type="signal peptide" evidence="3">
    <location>
        <begin position="1"/>
        <end position="33"/>
    </location>
</feature>
<keyword evidence="3" id="KW-0732">Signal</keyword>
<gene>
    <name evidence="5" type="ORF">G7084_06955</name>
</gene>
<keyword evidence="2" id="KW-0812">Transmembrane</keyword>
<dbReference type="Gene3D" id="2.60.40.1140">
    <property type="entry name" value="Collagen-binding surface protein Cna, B-type domain"/>
    <property type="match status" value="1"/>
</dbReference>
<evidence type="ECO:0000313" key="5">
    <source>
        <dbReference type="EMBL" id="QIL51294.1"/>
    </source>
</evidence>
<feature type="compositionally biased region" description="Polar residues" evidence="1">
    <location>
        <begin position="321"/>
        <end position="335"/>
    </location>
</feature>
<name>A0A6G8B1V5_9LACO</name>
<organism evidence="5 6">
    <name type="scientific">Weissella coleopterorum</name>
    <dbReference type="NCBI Taxonomy" id="2714949"/>
    <lineage>
        <taxon>Bacteria</taxon>
        <taxon>Bacillati</taxon>
        <taxon>Bacillota</taxon>
        <taxon>Bacilli</taxon>
        <taxon>Lactobacillales</taxon>
        <taxon>Lactobacillaceae</taxon>
        <taxon>Weissella</taxon>
    </lineage>
</organism>
<protein>
    <submittedName>
        <fullName evidence="5">Cna B-type domain-containing protein</fullName>
    </submittedName>
</protein>
<dbReference type="RefSeq" id="WP_166011742.1">
    <property type="nucleotide sequence ID" value="NZ_CP049888.1"/>
</dbReference>
<keyword evidence="6" id="KW-1185">Reference proteome</keyword>
<dbReference type="AlphaFoldDB" id="A0A6G8B1V5"/>
<reference evidence="5 6" key="1">
    <citation type="submission" date="2020-03" db="EMBL/GenBank/DDBJ databases">
        <title>Weissella sp. nov., isolated from Cybister lewisianus.</title>
        <authorList>
            <person name="Hyun D.-W."/>
            <person name="Bae J.-W."/>
        </authorList>
    </citation>
    <scope>NUCLEOTIDE SEQUENCE [LARGE SCALE GENOMIC DNA]</scope>
    <source>
        <strain evidence="5 6">HDW19</strain>
    </source>
</reference>
<dbReference type="SUPFAM" id="SSF49478">
    <property type="entry name" value="Cna protein B-type domain"/>
    <property type="match status" value="1"/>
</dbReference>
<dbReference type="NCBIfam" id="TIGR01167">
    <property type="entry name" value="LPXTG_anchor"/>
    <property type="match status" value="1"/>
</dbReference>
<evidence type="ECO:0000259" key="4">
    <source>
        <dbReference type="Pfam" id="PF05738"/>
    </source>
</evidence>
<keyword evidence="2" id="KW-0472">Membrane</keyword>
<dbReference type="Pfam" id="PF05738">
    <property type="entry name" value="Cna_B"/>
    <property type="match status" value="1"/>
</dbReference>
<feature type="domain" description="CNA-B" evidence="4">
    <location>
        <begin position="182"/>
        <end position="265"/>
    </location>
</feature>
<feature type="chain" id="PRO_5026036459" evidence="3">
    <location>
        <begin position="34"/>
        <end position="380"/>
    </location>
</feature>
<keyword evidence="2" id="KW-1133">Transmembrane helix</keyword>
<feature type="region of interest" description="Disordered" evidence="1">
    <location>
        <begin position="253"/>
        <end position="346"/>
    </location>
</feature>
<dbReference type="Proteomes" id="UP000500741">
    <property type="component" value="Chromosome"/>
</dbReference>
<feature type="transmembrane region" description="Helical" evidence="2">
    <location>
        <begin position="357"/>
        <end position="376"/>
    </location>
</feature>
<dbReference type="KEGG" id="wco:G7084_06955"/>
<sequence>MMISQNINKRILNILVMIFAMLAMTGLQQSVHAENVKGTLTIHEDLNDIDASTKQVKSTVEVTDDHNGASYVSSPSLADYFDYVDGKINVTTSTIKSVTLKVNGVEQTLNASQYHFVDNKIYAGVQTSGLEINDSVTSNIKMAKGEQIILTVNIDRNKIENNNVLFRTNVNYYWNYINTIAVDGQKTWVDNNNKKGLRPNNITVNLLRNGTKIDSKVVDEAANWKYTFIDLPVSDKDNNPYTYTISENTVNNYTTKIDGNNLTNTLVDNDPSTNTPTMPANPSTNTPTKPANPGTNTPTKPTVDNNDKTHDETDGNVVGGDTNSSSDLGTTNSKNQKSKNVEKNNRTLLPKTGAQNLTLAGIVSVMLASMSGLVVWKKSK</sequence>
<proteinExistence type="predicted"/>
<evidence type="ECO:0000256" key="2">
    <source>
        <dbReference type="SAM" id="Phobius"/>
    </source>
</evidence>